<evidence type="ECO:0000256" key="1">
    <source>
        <dbReference type="SAM" id="MobiDB-lite"/>
    </source>
</evidence>
<organism evidence="2">
    <name type="scientific">Phthorimaea operculella granulovirus</name>
    <dbReference type="NCBI Taxonomy" id="192584"/>
    <lineage>
        <taxon>Viruses</taxon>
        <taxon>Viruses incertae sedis</taxon>
        <taxon>Naldaviricetes</taxon>
        <taxon>Lefavirales</taxon>
        <taxon>Baculoviridae</taxon>
        <taxon>Betabaculovirus</taxon>
        <taxon>Betabaculovirus phoperculellae</taxon>
    </lineage>
</organism>
<feature type="region of interest" description="Disordered" evidence="1">
    <location>
        <begin position="78"/>
        <end position="106"/>
    </location>
</feature>
<name>A0A481SGB1_9BBAC</name>
<accession>A0A481SGB1</accession>
<gene>
    <name evidence="2" type="ORF">PhopGVgp025</name>
</gene>
<dbReference type="EMBL" id="MK033575">
    <property type="protein sequence ID" value="QBH67159.1"/>
    <property type="molecule type" value="Genomic_DNA"/>
</dbReference>
<protein>
    <submittedName>
        <fullName evidence="2">Uncharacterized protein</fullName>
    </submittedName>
</protein>
<sequence>MEPINMVEQPFDIKWVRNAMKYLMDHDLNEIPNDTDIDTILWVMLNNAAKHIVLKKYKKAIKILNNVLNIVQEKFENRKRSRSSTDSMREEAKKARKRQSRNSSLEDFQDRFAMNAGINVTSNRDEMFEPNYLGNVVYLPSYLPSDVSELPFSPISPLSPWKQEERVKAILNDKTDEQEYAASLQYMREHGLEEEDNRDQALISETLITQLEEQEAIAHLEEQEAPPSDFSEDEEVVSRKKITASRRRGILVTLNSDRNLGIYHGTTSYLKTKFKNLRKNDSSVQNIMFGCDMSNRSDIKSVAEKLHSKLAISFRSNCKKRSKIIYLTNSEIQDGNYKAVIESVFDEHNLESAPFVVSQVKPSKIKSRESVDDVESEPED</sequence>
<evidence type="ECO:0000313" key="2">
    <source>
        <dbReference type="EMBL" id="QBH67159.1"/>
    </source>
</evidence>
<reference evidence="2" key="1">
    <citation type="journal article" date="2019" name="J. Gen. Virol.">
        <title>Elucidating the genetic diversity of Phthorimaea operculella granulovirus (PhopGV).</title>
        <authorList>
            <person name="Larem A."/>
            <person name="Ben-Tiba S."/>
            <person name="Wennmann J.T."/>
            <person name="Gueli Alletti G."/>
            <person name="Jehle J.A."/>
        </authorList>
    </citation>
    <scope>NUCLEOTIDE SEQUENCE</scope>
    <source>
        <strain evidence="2">PhopGV-R</strain>
    </source>
</reference>
<proteinExistence type="predicted"/>